<dbReference type="Proteomes" id="UP000008810">
    <property type="component" value="Chromosome 1"/>
</dbReference>
<keyword evidence="5" id="KW-1185">Reference proteome</keyword>
<dbReference type="OMA" id="HALILWQ"/>
<dbReference type="Gramene" id="KQK16278">
    <property type="protein sequence ID" value="KQK16278"/>
    <property type="gene ID" value="BRADI_1g27947v3"/>
</dbReference>
<reference evidence="4" key="3">
    <citation type="submission" date="2018-08" db="UniProtKB">
        <authorList>
            <consortium name="EnsemblPlants"/>
        </authorList>
    </citation>
    <scope>IDENTIFICATION</scope>
    <source>
        <strain evidence="4">cv. Bd21</strain>
    </source>
</reference>
<dbReference type="PANTHER" id="PTHR33373:SF28">
    <property type="entry name" value="OS07G0479600 PROTEIN"/>
    <property type="match status" value="1"/>
</dbReference>
<feature type="domain" description="Gag1-like clamp" evidence="2">
    <location>
        <begin position="123"/>
        <end position="163"/>
    </location>
</feature>
<evidence type="ECO:0000259" key="2">
    <source>
        <dbReference type="Pfam" id="PF13259"/>
    </source>
</evidence>
<evidence type="ECO:0000256" key="1">
    <source>
        <dbReference type="SAM" id="MobiDB-lite"/>
    </source>
</evidence>
<name>I1GUI0_BRADI</name>
<dbReference type="InterPro" id="IPR025124">
    <property type="entry name" value="Gag1-like_clamp"/>
</dbReference>
<dbReference type="eggNOG" id="ENOG502S3M9">
    <property type="taxonomic scope" value="Eukaryota"/>
</dbReference>
<proteinExistence type="predicted"/>
<accession>I1GUI0</accession>
<sequence>MNSCSSLYGCSGCIGNLSKCQSPQDSKLQASLRKKPNHSPIGKRRRCSSGPETMENNANLSVSLEGNVSSLPNSIVNESKMSAENGKDTSFINHAAMAWAKMRSQWIGDQEKVPKEAAREPIISWCTTYDDLLSTSERFPQPIPLSEMVDFLVDVWYEEGLYD</sequence>
<dbReference type="PANTHER" id="PTHR33373">
    <property type="entry name" value="OS07G0479600 PROTEIN"/>
    <property type="match status" value="1"/>
</dbReference>
<feature type="compositionally biased region" description="Basic residues" evidence="1">
    <location>
        <begin position="32"/>
        <end position="47"/>
    </location>
</feature>
<dbReference type="RefSeq" id="XP_003563127.1">
    <property type="nucleotide sequence ID" value="XM_003563079.4"/>
</dbReference>
<dbReference type="KEGG" id="bdi:100828365"/>
<organism evidence="3">
    <name type="scientific">Brachypodium distachyon</name>
    <name type="common">Purple false brome</name>
    <name type="synonym">Trachynia distachya</name>
    <dbReference type="NCBI Taxonomy" id="15368"/>
    <lineage>
        <taxon>Eukaryota</taxon>
        <taxon>Viridiplantae</taxon>
        <taxon>Streptophyta</taxon>
        <taxon>Embryophyta</taxon>
        <taxon>Tracheophyta</taxon>
        <taxon>Spermatophyta</taxon>
        <taxon>Magnoliopsida</taxon>
        <taxon>Liliopsida</taxon>
        <taxon>Poales</taxon>
        <taxon>Poaceae</taxon>
        <taxon>BOP clade</taxon>
        <taxon>Pooideae</taxon>
        <taxon>Stipodae</taxon>
        <taxon>Brachypodieae</taxon>
        <taxon>Brachypodium</taxon>
    </lineage>
</organism>
<feature type="region of interest" description="Disordered" evidence="1">
    <location>
        <begin position="30"/>
        <end position="63"/>
    </location>
</feature>
<reference evidence="3" key="2">
    <citation type="submission" date="2017-06" db="EMBL/GenBank/DDBJ databases">
        <title>WGS assembly of Brachypodium distachyon.</title>
        <authorList>
            <consortium name="The International Brachypodium Initiative"/>
            <person name="Lucas S."/>
            <person name="Harmon-Smith M."/>
            <person name="Lail K."/>
            <person name="Tice H."/>
            <person name="Grimwood J."/>
            <person name="Bruce D."/>
            <person name="Barry K."/>
            <person name="Shu S."/>
            <person name="Lindquist E."/>
            <person name="Wang M."/>
            <person name="Pitluck S."/>
            <person name="Vogel J.P."/>
            <person name="Garvin D.F."/>
            <person name="Mockler T.C."/>
            <person name="Schmutz J."/>
            <person name="Rokhsar D."/>
            <person name="Bevan M.W."/>
        </authorList>
    </citation>
    <scope>NUCLEOTIDE SEQUENCE</scope>
    <source>
        <strain evidence="3">Bd21</strain>
    </source>
</reference>
<dbReference type="GeneID" id="100828365"/>
<reference evidence="3 4" key="1">
    <citation type="journal article" date="2010" name="Nature">
        <title>Genome sequencing and analysis of the model grass Brachypodium distachyon.</title>
        <authorList>
            <consortium name="International Brachypodium Initiative"/>
        </authorList>
    </citation>
    <scope>NUCLEOTIDE SEQUENCE [LARGE SCALE GENOMIC DNA]</scope>
    <source>
        <strain evidence="3">Bd21</strain>
        <strain evidence="4">cv. Bd21</strain>
    </source>
</reference>
<dbReference type="ExpressionAtlas" id="I1GUI0">
    <property type="expression patterns" value="baseline"/>
</dbReference>
<dbReference type="EnsemblPlants" id="KQK16278">
    <property type="protein sequence ID" value="KQK16278"/>
    <property type="gene ID" value="BRADI_1g27947v3"/>
</dbReference>
<gene>
    <name evidence="4" type="primary">LOC100828365</name>
    <name evidence="3" type="ORF">BRADI_1g27947v3</name>
</gene>
<protein>
    <recommendedName>
        <fullName evidence="2">Gag1-like clamp domain-containing protein</fullName>
    </recommendedName>
</protein>
<dbReference type="Pfam" id="PF13259">
    <property type="entry name" value="clamp_Gag1-like"/>
    <property type="match status" value="1"/>
</dbReference>
<feature type="compositionally biased region" description="Polar residues" evidence="1">
    <location>
        <begin position="50"/>
        <end position="63"/>
    </location>
</feature>
<evidence type="ECO:0000313" key="5">
    <source>
        <dbReference type="Proteomes" id="UP000008810"/>
    </source>
</evidence>
<dbReference type="OrthoDB" id="1896025at2759"/>
<dbReference type="EMBL" id="CM000880">
    <property type="protein sequence ID" value="KQK16278.1"/>
    <property type="molecule type" value="Genomic_DNA"/>
</dbReference>
<evidence type="ECO:0000313" key="4">
    <source>
        <dbReference type="EnsemblPlants" id="KQK16278"/>
    </source>
</evidence>
<evidence type="ECO:0000313" key="3">
    <source>
        <dbReference type="EMBL" id="KQK16278.1"/>
    </source>
</evidence>
<dbReference type="AlphaFoldDB" id="I1GUI0"/>